<evidence type="ECO:0000259" key="3">
    <source>
        <dbReference type="Pfam" id="PF01557"/>
    </source>
</evidence>
<organism evidence="4 5">
    <name type="scientific">Marinomonas colpomeniae</name>
    <dbReference type="NCBI Taxonomy" id="2774408"/>
    <lineage>
        <taxon>Bacteria</taxon>
        <taxon>Pseudomonadati</taxon>
        <taxon>Pseudomonadota</taxon>
        <taxon>Gammaproteobacteria</taxon>
        <taxon>Oceanospirillales</taxon>
        <taxon>Oceanospirillaceae</taxon>
        <taxon>Marinomonas</taxon>
    </lineage>
</organism>
<evidence type="ECO:0000256" key="1">
    <source>
        <dbReference type="ARBA" id="ARBA00010211"/>
    </source>
</evidence>
<evidence type="ECO:0000313" key="5">
    <source>
        <dbReference type="Proteomes" id="UP000604161"/>
    </source>
</evidence>
<dbReference type="PANTHER" id="PTHR42796:SF4">
    <property type="entry name" value="FUMARYLACETOACETATE HYDROLASE DOMAIN-CONTAINING PROTEIN 2A"/>
    <property type="match status" value="1"/>
</dbReference>
<dbReference type="Gene3D" id="3.90.850.10">
    <property type="entry name" value="Fumarylacetoacetase-like, C-terminal domain"/>
    <property type="match status" value="1"/>
</dbReference>
<dbReference type="SUPFAM" id="SSF56529">
    <property type="entry name" value="FAH"/>
    <property type="match status" value="1"/>
</dbReference>
<dbReference type="GO" id="GO:0016787">
    <property type="term" value="F:hydrolase activity"/>
    <property type="evidence" value="ECO:0007669"/>
    <property type="project" value="UniProtKB-KW"/>
</dbReference>
<evidence type="ECO:0000313" key="4">
    <source>
        <dbReference type="EMBL" id="MBD5771667.1"/>
    </source>
</evidence>
<feature type="domain" description="Fumarylacetoacetase-like C-terminal" evidence="3">
    <location>
        <begin position="79"/>
        <end position="284"/>
    </location>
</feature>
<keyword evidence="5" id="KW-1185">Reference proteome</keyword>
<keyword evidence="4" id="KW-0378">Hydrolase</keyword>
<reference evidence="4 5" key="1">
    <citation type="submission" date="2020-09" db="EMBL/GenBank/DDBJ databases">
        <title>Marinomonas sp. nov., isolated from the cysticercosis algae of Qingdao, China.</title>
        <authorList>
            <person name="Sun X."/>
        </authorList>
    </citation>
    <scope>NUCLEOTIDE SEQUENCE [LARGE SCALE GENOMIC DNA]</scope>
    <source>
        <strain evidence="4 5">SM2066</strain>
    </source>
</reference>
<comment type="caution">
    <text evidence="4">The sequence shown here is derived from an EMBL/GenBank/DDBJ whole genome shotgun (WGS) entry which is preliminary data.</text>
</comment>
<dbReference type="InterPro" id="IPR011234">
    <property type="entry name" value="Fumarylacetoacetase-like_C"/>
</dbReference>
<gene>
    <name evidence="4" type="ORF">IF202_11450</name>
</gene>
<dbReference type="Pfam" id="PF01557">
    <property type="entry name" value="FAA_hydrolase"/>
    <property type="match status" value="1"/>
</dbReference>
<keyword evidence="2" id="KW-0479">Metal-binding</keyword>
<dbReference type="InterPro" id="IPR051121">
    <property type="entry name" value="FAH"/>
</dbReference>
<accession>A0ABR8P4G5</accession>
<sequence length="287" mass="31539">MRIVSFIDNGESRIGVRDQNDIIDLSIAMPELPQDLLAILQAGPELMVKIKAEASKAPKEARKPYKNVEFSPLIARPPKIICIGRNYAAHAAEGGAETPTYPEIFFRGAESLIGHKQYIIRPKCSDRLDYEGEVAVIIGKKGRHISEEDAFDHIVGYTIFNDATIRDYQRKSSQWTIGKTFDGTGAFGPELVTSDELPLGMKEVQIQTRLNGRVMQNANTRDLVFPVDYLIATLSECMTLMPGDVIVTGTPAGVGYARTPPVFMKPGDVCEIEVEGLGVLINTVADE</sequence>
<dbReference type="InterPro" id="IPR036663">
    <property type="entry name" value="Fumarylacetoacetase_C_sf"/>
</dbReference>
<name>A0ABR8P4G5_9GAMM</name>
<dbReference type="RefSeq" id="WP_191595033.1">
    <property type="nucleotide sequence ID" value="NZ_JACYFC010000003.1"/>
</dbReference>
<dbReference type="PANTHER" id="PTHR42796">
    <property type="entry name" value="FUMARYLACETOACETATE HYDROLASE DOMAIN-CONTAINING PROTEIN 2A-RELATED"/>
    <property type="match status" value="1"/>
</dbReference>
<proteinExistence type="inferred from homology"/>
<dbReference type="Proteomes" id="UP000604161">
    <property type="component" value="Unassembled WGS sequence"/>
</dbReference>
<protein>
    <submittedName>
        <fullName evidence="4">Fumarylacetoacetate hydrolase family protein</fullName>
    </submittedName>
</protein>
<dbReference type="EMBL" id="JACYFC010000003">
    <property type="protein sequence ID" value="MBD5771667.1"/>
    <property type="molecule type" value="Genomic_DNA"/>
</dbReference>
<comment type="similarity">
    <text evidence="1">Belongs to the FAH family.</text>
</comment>
<evidence type="ECO:0000256" key="2">
    <source>
        <dbReference type="ARBA" id="ARBA00022723"/>
    </source>
</evidence>